<dbReference type="InterPro" id="IPR014718">
    <property type="entry name" value="GH-type_carb-bd"/>
</dbReference>
<dbReference type="GO" id="GO:0030246">
    <property type="term" value="F:carbohydrate binding"/>
    <property type="evidence" value="ECO:0007669"/>
    <property type="project" value="InterPro"/>
</dbReference>
<dbReference type="GO" id="GO:0006006">
    <property type="term" value="P:glucose metabolic process"/>
    <property type="evidence" value="ECO:0007669"/>
    <property type="project" value="TreeGrafter"/>
</dbReference>
<accession>A0A369UJ83</accession>
<evidence type="ECO:0000313" key="2">
    <source>
        <dbReference type="Proteomes" id="UP000253782"/>
    </source>
</evidence>
<reference evidence="1 2" key="1">
    <citation type="submission" date="2018-07" db="EMBL/GenBank/DDBJ databases">
        <title>Dyella tabacisoli L4-6T, whole genome shotgun sequence.</title>
        <authorList>
            <person name="Zhou X.-K."/>
            <person name="Li W.-J."/>
            <person name="Duan Y.-Q."/>
        </authorList>
    </citation>
    <scope>NUCLEOTIDE SEQUENCE [LARGE SCALE GENOMIC DNA]</scope>
    <source>
        <strain evidence="1 2">L4-6</strain>
    </source>
</reference>
<dbReference type="AlphaFoldDB" id="A0A369UJ83"/>
<keyword evidence="2" id="KW-1185">Reference proteome</keyword>
<protein>
    <submittedName>
        <fullName evidence="1">Aldose epimerase</fullName>
    </submittedName>
</protein>
<sequence length="333" mass="36905">MHFRAEHDQWESHDVVVLSDEVRQRRVRIACRGATVLNMQLLRHGQMHDLAAGYQDAAELEARPGSRFAIMAPFANRIADARYRFDGESQDMQPGMTGAARAARHGYLRGEDFAIEQLGADAASASVLLTNTSIRPGVHPGYPYAVDVSVRYTLAADGLTIETIMRNAGDHAAPCFFGWHPYFRVNDAQVDEWELTVPASKFVRTDPNYIPLPGDAAYVALDAEPALDFRQPRRIGALKLDHAYVELQYDADGRARTRLRDPVTGLGLAVWQESGVMLVFSADTISRDVRRSLALEPMESMADAFNRDDCAAAIRLEPGAVRSYRCGVELDSP</sequence>
<dbReference type="SUPFAM" id="SSF74650">
    <property type="entry name" value="Galactose mutarotase-like"/>
    <property type="match status" value="1"/>
</dbReference>
<dbReference type="PANTHER" id="PTHR10091:SF0">
    <property type="entry name" value="GALACTOSE MUTAROTASE"/>
    <property type="match status" value="1"/>
</dbReference>
<dbReference type="OrthoDB" id="9808779at2"/>
<dbReference type="Gene3D" id="2.70.98.10">
    <property type="match status" value="1"/>
</dbReference>
<dbReference type="GO" id="GO:0004034">
    <property type="term" value="F:aldose 1-epimerase activity"/>
    <property type="evidence" value="ECO:0007669"/>
    <property type="project" value="TreeGrafter"/>
</dbReference>
<dbReference type="EMBL" id="QQAH01000014">
    <property type="protein sequence ID" value="RDD80802.1"/>
    <property type="molecule type" value="Genomic_DNA"/>
</dbReference>
<evidence type="ECO:0000313" key="1">
    <source>
        <dbReference type="EMBL" id="RDD80802.1"/>
    </source>
</evidence>
<dbReference type="Proteomes" id="UP000253782">
    <property type="component" value="Unassembled WGS sequence"/>
</dbReference>
<gene>
    <name evidence="1" type="ORF">DVJ77_15200</name>
</gene>
<name>A0A369UJ83_9GAMM</name>
<dbReference type="InterPro" id="IPR008183">
    <property type="entry name" value="Aldose_1/G6P_1-epimerase"/>
</dbReference>
<dbReference type="GO" id="GO:0033499">
    <property type="term" value="P:galactose catabolic process via UDP-galactose, Leloir pathway"/>
    <property type="evidence" value="ECO:0007669"/>
    <property type="project" value="TreeGrafter"/>
</dbReference>
<comment type="caution">
    <text evidence="1">The sequence shown here is derived from an EMBL/GenBank/DDBJ whole genome shotgun (WGS) entry which is preliminary data.</text>
</comment>
<proteinExistence type="predicted"/>
<organism evidence="1 2">
    <name type="scientific">Dyella tabacisoli</name>
    <dbReference type="NCBI Taxonomy" id="2282381"/>
    <lineage>
        <taxon>Bacteria</taxon>
        <taxon>Pseudomonadati</taxon>
        <taxon>Pseudomonadota</taxon>
        <taxon>Gammaproteobacteria</taxon>
        <taxon>Lysobacterales</taxon>
        <taxon>Rhodanobacteraceae</taxon>
        <taxon>Dyella</taxon>
    </lineage>
</organism>
<dbReference type="Pfam" id="PF01263">
    <property type="entry name" value="Aldose_epim"/>
    <property type="match status" value="1"/>
</dbReference>
<dbReference type="PANTHER" id="PTHR10091">
    <property type="entry name" value="ALDOSE-1-EPIMERASE"/>
    <property type="match status" value="1"/>
</dbReference>
<dbReference type="RefSeq" id="WP_114846375.1">
    <property type="nucleotide sequence ID" value="NZ_JBHSPE010000002.1"/>
</dbReference>
<dbReference type="InterPro" id="IPR011013">
    <property type="entry name" value="Gal_mutarotase_sf_dom"/>
</dbReference>